<dbReference type="AlphaFoldDB" id="A0A418N840"/>
<evidence type="ECO:0000256" key="1">
    <source>
        <dbReference type="ARBA" id="ARBA00023002"/>
    </source>
</evidence>
<dbReference type="InterPro" id="IPR029041">
    <property type="entry name" value="FAD-linked_oxidoreductase-like"/>
</dbReference>
<dbReference type="InterPro" id="IPR002872">
    <property type="entry name" value="Proline_DH_dom"/>
</dbReference>
<dbReference type="Proteomes" id="UP000321528">
    <property type="component" value="Unassembled WGS sequence"/>
</dbReference>
<dbReference type="EMBL" id="VNWL01000018">
    <property type="protein sequence ID" value="TXK02553.1"/>
    <property type="molecule type" value="Genomic_DNA"/>
</dbReference>
<dbReference type="EMBL" id="QXFJ01000019">
    <property type="protein sequence ID" value="RIV71197.1"/>
    <property type="molecule type" value="Genomic_DNA"/>
</dbReference>
<evidence type="ECO:0000313" key="5">
    <source>
        <dbReference type="Proteomes" id="UP000284189"/>
    </source>
</evidence>
<sequence>MSKTIDFNNTQIAFQSKTTEQLGKAKFLFSLLGYGWLTRVGKVLMQIAFKIRLPIEPIMKKTIFFQFCGGETLEECKSNIDVLYAEGGVMSILDYSVEGADNEANFDRTLAALLDICNFSELQEQIPFLVFKPTGLGRLELFQKVSEDLPLELSEMEEWAKVKKRFESICMAVAETADLKLMVDAEESWSHKAIDQLTEEMMVRFNTKRTVVYTTVQLYLWNKMRYLEQSKELAKKHHIRVGVKLVRGAYMEKERDRALAKGYESPVCVDKSTTDKNFNHGMSFVLENLEVFDLFLGTHNEVSCMQLVQKMEEKKLLNDDARIWFGQLFGMSDNISFNLAENGYNVVKYVPFGPIRDVMPYLIRRAEENSSVGSQSSRELQLLKKELKRRKEVQGDID</sequence>
<evidence type="ECO:0000259" key="2">
    <source>
        <dbReference type="Pfam" id="PF01619"/>
    </source>
</evidence>
<dbReference type="PANTHER" id="PTHR13914:SF0">
    <property type="entry name" value="PROLINE DEHYDROGENASE 1, MITOCHONDRIAL"/>
    <property type="match status" value="1"/>
</dbReference>
<comment type="caution">
    <text evidence="3">The sequence shown here is derived from an EMBL/GenBank/DDBJ whole genome shotgun (WGS) entry which is preliminary data.</text>
</comment>
<dbReference type="GO" id="GO:0071949">
    <property type="term" value="F:FAD binding"/>
    <property type="evidence" value="ECO:0007669"/>
    <property type="project" value="TreeGrafter"/>
</dbReference>
<dbReference type="SUPFAM" id="SSF51730">
    <property type="entry name" value="FAD-linked oxidoreductase"/>
    <property type="match status" value="1"/>
</dbReference>
<dbReference type="OrthoDB" id="1401444at2"/>
<evidence type="ECO:0000313" key="6">
    <source>
        <dbReference type="Proteomes" id="UP000321528"/>
    </source>
</evidence>
<reference evidence="4 6" key="2">
    <citation type="submission" date="2019-07" db="EMBL/GenBank/DDBJ databases">
        <title>Draft genome of two Muricauda strains isolated from deep sea.</title>
        <authorList>
            <person name="Sun C."/>
        </authorList>
    </citation>
    <scope>NUCLEOTIDE SEQUENCE [LARGE SCALE GENOMIC DNA]</scope>
    <source>
        <strain evidence="4 6">NH166</strain>
    </source>
</reference>
<dbReference type="GO" id="GO:0004657">
    <property type="term" value="F:proline dehydrogenase activity"/>
    <property type="evidence" value="ECO:0007669"/>
    <property type="project" value="InterPro"/>
</dbReference>
<dbReference type="RefSeq" id="WP_119639974.1">
    <property type="nucleotide sequence ID" value="NZ_QXFJ01000019.1"/>
</dbReference>
<dbReference type="Gene3D" id="3.20.20.220">
    <property type="match status" value="1"/>
</dbReference>
<gene>
    <name evidence="3" type="ORF">D2U88_08605</name>
    <name evidence="4" type="ORF">FQ019_08530</name>
</gene>
<protein>
    <submittedName>
        <fullName evidence="3">Proline dehydrogenase</fullName>
    </submittedName>
</protein>
<keyword evidence="6" id="KW-1185">Reference proteome</keyword>
<dbReference type="InterPro" id="IPR015659">
    <property type="entry name" value="Proline_oxidase"/>
</dbReference>
<dbReference type="Pfam" id="PF01619">
    <property type="entry name" value="Pro_dh"/>
    <property type="match status" value="1"/>
</dbReference>
<dbReference type="Proteomes" id="UP000284189">
    <property type="component" value="Unassembled WGS sequence"/>
</dbReference>
<evidence type="ECO:0000313" key="3">
    <source>
        <dbReference type="EMBL" id="RIV71197.1"/>
    </source>
</evidence>
<name>A0A418N840_9FLAO</name>
<feature type="domain" description="Proline dehydrogenase" evidence="2">
    <location>
        <begin position="87"/>
        <end position="377"/>
    </location>
</feature>
<accession>A0A418N840</accession>
<dbReference type="GO" id="GO:0010133">
    <property type="term" value="P:L-proline catabolic process to L-glutamate"/>
    <property type="evidence" value="ECO:0007669"/>
    <property type="project" value="TreeGrafter"/>
</dbReference>
<keyword evidence="1" id="KW-0560">Oxidoreductase</keyword>
<dbReference type="PANTHER" id="PTHR13914">
    <property type="entry name" value="PROLINE OXIDASE"/>
    <property type="match status" value="1"/>
</dbReference>
<evidence type="ECO:0000313" key="4">
    <source>
        <dbReference type="EMBL" id="TXK02553.1"/>
    </source>
</evidence>
<reference evidence="3 5" key="1">
    <citation type="submission" date="2018-08" db="EMBL/GenBank/DDBJ databases">
        <title>Proposal of Muricauda 72 sp.nov. and Muricauda NH166 sp.nov., isolated from seawater.</title>
        <authorList>
            <person name="Cheng H."/>
            <person name="Wu Y.-H."/>
            <person name="Guo L.-L."/>
            <person name="Xu X.-W."/>
        </authorList>
    </citation>
    <scope>NUCLEOTIDE SEQUENCE [LARGE SCALE GENOMIC DNA]</scope>
    <source>
        <strain evidence="3 5">NH166</strain>
    </source>
</reference>
<organism evidence="3 5">
    <name type="scientific">Flagellimonas aequoris</name>
    <dbReference type="NCBI Taxonomy" id="2306997"/>
    <lineage>
        <taxon>Bacteria</taxon>
        <taxon>Pseudomonadati</taxon>
        <taxon>Bacteroidota</taxon>
        <taxon>Flavobacteriia</taxon>
        <taxon>Flavobacteriales</taxon>
        <taxon>Flavobacteriaceae</taxon>
        <taxon>Flagellimonas</taxon>
    </lineage>
</organism>
<proteinExistence type="predicted"/>